<dbReference type="GO" id="GO:0061817">
    <property type="term" value="P:endoplasmic reticulum-plasma membrane tethering"/>
    <property type="evidence" value="ECO:0007669"/>
    <property type="project" value="TreeGrafter"/>
</dbReference>
<keyword evidence="3 8" id="KW-0812">Transmembrane</keyword>
<dbReference type="FunFam" id="2.60.40.10:FF:000334">
    <property type="entry name" value="vesicle-associated membrane protein-associated protein A isoform X1"/>
    <property type="match status" value="1"/>
</dbReference>
<evidence type="ECO:0000256" key="1">
    <source>
        <dbReference type="ARBA" id="ARBA00004211"/>
    </source>
</evidence>
<gene>
    <name evidence="10" type="ORF">LSTR_LSTR011247</name>
</gene>
<dbReference type="InParanoid" id="A0A482X2P1"/>
<evidence type="ECO:0000256" key="7">
    <source>
        <dbReference type="SAM" id="MobiDB-lite"/>
    </source>
</evidence>
<keyword evidence="11" id="KW-1185">Reference proteome</keyword>
<dbReference type="AlphaFoldDB" id="A0A482X2P1"/>
<evidence type="ECO:0000256" key="2">
    <source>
        <dbReference type="ARBA" id="ARBA00008932"/>
    </source>
</evidence>
<dbReference type="OrthoDB" id="264603at2759"/>
<dbReference type="GO" id="GO:0005886">
    <property type="term" value="C:plasma membrane"/>
    <property type="evidence" value="ECO:0007669"/>
    <property type="project" value="TreeGrafter"/>
</dbReference>
<dbReference type="InterPro" id="IPR013783">
    <property type="entry name" value="Ig-like_fold"/>
</dbReference>
<dbReference type="Pfam" id="PF00635">
    <property type="entry name" value="Motile_Sperm"/>
    <property type="match status" value="1"/>
</dbReference>
<feature type="region of interest" description="Disordered" evidence="7">
    <location>
        <begin position="133"/>
        <end position="166"/>
    </location>
</feature>
<dbReference type="PROSITE" id="PS50202">
    <property type="entry name" value="MSP"/>
    <property type="match status" value="1"/>
</dbReference>
<dbReference type="FunCoup" id="A0A482X2P1">
    <property type="interactions" value="923"/>
</dbReference>
<dbReference type="GO" id="GO:0033149">
    <property type="term" value="F:FFAT motif binding"/>
    <property type="evidence" value="ECO:0007669"/>
    <property type="project" value="TreeGrafter"/>
</dbReference>
<reference evidence="10 11" key="1">
    <citation type="journal article" date="2017" name="Gigascience">
        <title>Genome sequence of the small brown planthopper, Laodelphax striatellus.</title>
        <authorList>
            <person name="Zhu J."/>
            <person name="Jiang F."/>
            <person name="Wang X."/>
            <person name="Yang P."/>
            <person name="Bao Y."/>
            <person name="Zhao W."/>
            <person name="Wang W."/>
            <person name="Lu H."/>
            <person name="Wang Q."/>
            <person name="Cui N."/>
            <person name="Li J."/>
            <person name="Chen X."/>
            <person name="Luo L."/>
            <person name="Yu J."/>
            <person name="Kang L."/>
            <person name="Cui F."/>
        </authorList>
    </citation>
    <scope>NUCLEOTIDE SEQUENCE [LARGE SCALE GENOMIC DNA]</scope>
    <source>
        <strain evidence="10">Lst14</strain>
    </source>
</reference>
<name>A0A482X2P1_LAOST</name>
<dbReference type="InterPro" id="IPR000535">
    <property type="entry name" value="MSP_dom"/>
</dbReference>
<comment type="similarity">
    <text evidence="2">Belongs to the VAMP-associated protein (VAP) (TC 9.B.17) family.</text>
</comment>
<comment type="caution">
    <text evidence="10">The sequence shown here is derived from an EMBL/GenBank/DDBJ whole genome shotgun (WGS) entry which is preliminary data.</text>
</comment>
<dbReference type="InterPro" id="IPR008962">
    <property type="entry name" value="PapD-like_sf"/>
</dbReference>
<evidence type="ECO:0000313" key="10">
    <source>
        <dbReference type="EMBL" id="RZF40119.1"/>
    </source>
</evidence>
<dbReference type="STRING" id="195883.A0A482X2P1"/>
<proteinExistence type="inferred from homology"/>
<dbReference type="EMBL" id="QKKF02019422">
    <property type="protein sequence ID" value="RZF40119.1"/>
    <property type="molecule type" value="Genomic_DNA"/>
</dbReference>
<sequence>MANKQEQVLIIDPQNELKFRGPFTQPVTSYIKLSNPTTTPVVFKIKTTAPKRYCVRPNAGVVEPKSLIPIAVSLQPFEFDPNEKNKHKFMVQTMIVQDSRVNLETLWKEVDSENLMDSKLKCVFEMPVDGDASNLVTSSPQASSDKVDSNEETRRIGELQSGSPDSVELAKAAKEVKYLREEESSLRMDNLKLKEEIEFLRRKLQTAHSGGMQKNAPNAITSNQSFMILFLGTAIGMAVIGIWLGKYML</sequence>
<organism evidence="10 11">
    <name type="scientific">Laodelphax striatellus</name>
    <name type="common">Small brown planthopper</name>
    <name type="synonym">Delphax striatella</name>
    <dbReference type="NCBI Taxonomy" id="195883"/>
    <lineage>
        <taxon>Eukaryota</taxon>
        <taxon>Metazoa</taxon>
        <taxon>Ecdysozoa</taxon>
        <taxon>Arthropoda</taxon>
        <taxon>Hexapoda</taxon>
        <taxon>Insecta</taxon>
        <taxon>Pterygota</taxon>
        <taxon>Neoptera</taxon>
        <taxon>Paraneoptera</taxon>
        <taxon>Hemiptera</taxon>
        <taxon>Auchenorrhyncha</taxon>
        <taxon>Fulgoroidea</taxon>
        <taxon>Delphacidae</taxon>
        <taxon>Criomorphinae</taxon>
        <taxon>Laodelphax</taxon>
    </lineage>
</organism>
<evidence type="ECO:0000256" key="5">
    <source>
        <dbReference type="ARBA" id="ARBA00023054"/>
    </source>
</evidence>
<dbReference type="SUPFAM" id="SSF49354">
    <property type="entry name" value="PapD-like"/>
    <property type="match status" value="1"/>
</dbReference>
<evidence type="ECO:0000313" key="11">
    <source>
        <dbReference type="Proteomes" id="UP000291343"/>
    </source>
</evidence>
<keyword evidence="6 8" id="KW-0472">Membrane</keyword>
<feature type="compositionally biased region" description="Basic and acidic residues" evidence="7">
    <location>
        <begin position="145"/>
        <end position="157"/>
    </location>
</feature>
<evidence type="ECO:0000256" key="6">
    <source>
        <dbReference type="ARBA" id="ARBA00023136"/>
    </source>
</evidence>
<comment type="subcellular location">
    <subcellularLocation>
        <location evidence="1">Membrane</location>
        <topology evidence="1">Single-pass type IV membrane protein</topology>
    </subcellularLocation>
</comment>
<dbReference type="Proteomes" id="UP000291343">
    <property type="component" value="Unassembled WGS sequence"/>
</dbReference>
<protein>
    <recommendedName>
        <fullName evidence="9">MSP domain-containing protein</fullName>
    </recommendedName>
</protein>
<dbReference type="GO" id="GO:0090158">
    <property type="term" value="P:endoplasmic reticulum membrane organization"/>
    <property type="evidence" value="ECO:0007669"/>
    <property type="project" value="TreeGrafter"/>
</dbReference>
<feature type="compositionally biased region" description="Polar residues" evidence="7">
    <location>
        <begin position="134"/>
        <end position="144"/>
    </location>
</feature>
<evidence type="ECO:0000256" key="3">
    <source>
        <dbReference type="ARBA" id="ARBA00022692"/>
    </source>
</evidence>
<keyword evidence="5" id="KW-0175">Coiled coil</keyword>
<keyword evidence="4 8" id="KW-1133">Transmembrane helix</keyword>
<evidence type="ECO:0000256" key="8">
    <source>
        <dbReference type="SAM" id="Phobius"/>
    </source>
</evidence>
<evidence type="ECO:0000259" key="9">
    <source>
        <dbReference type="PROSITE" id="PS50202"/>
    </source>
</evidence>
<accession>A0A482X2P1</accession>
<evidence type="ECO:0000256" key="4">
    <source>
        <dbReference type="ARBA" id="ARBA00022989"/>
    </source>
</evidence>
<dbReference type="SMR" id="A0A482X2P1"/>
<dbReference type="InterPro" id="IPR016763">
    <property type="entry name" value="VAP"/>
</dbReference>
<dbReference type="PIRSF" id="PIRSF019693">
    <property type="entry name" value="VAMP-associated"/>
    <property type="match status" value="1"/>
</dbReference>
<feature type="transmembrane region" description="Helical" evidence="8">
    <location>
        <begin position="226"/>
        <end position="245"/>
    </location>
</feature>
<dbReference type="Gene3D" id="2.60.40.10">
    <property type="entry name" value="Immunoglobulins"/>
    <property type="match status" value="1"/>
</dbReference>
<dbReference type="GO" id="GO:0005789">
    <property type="term" value="C:endoplasmic reticulum membrane"/>
    <property type="evidence" value="ECO:0007669"/>
    <property type="project" value="InterPro"/>
</dbReference>
<feature type="domain" description="MSP" evidence="9">
    <location>
        <begin position="8"/>
        <end position="125"/>
    </location>
</feature>
<dbReference type="PANTHER" id="PTHR10809">
    <property type="entry name" value="VESICLE-ASSOCIATED MEMBRANE PROTEIN-ASSOCIATED PROTEIN"/>
    <property type="match status" value="1"/>
</dbReference>
<dbReference type="PANTHER" id="PTHR10809:SF6">
    <property type="entry name" value="AT11025P-RELATED"/>
    <property type="match status" value="1"/>
</dbReference>